<dbReference type="InterPro" id="IPR036390">
    <property type="entry name" value="WH_DNA-bd_sf"/>
</dbReference>
<comment type="catalytic activity">
    <reaction evidence="5">
        <text>siroheme + 2 H(+) = 12,18-didecarboxysiroheme + 2 CO2</text>
        <dbReference type="Rhea" id="RHEA:19093"/>
        <dbReference type="ChEBI" id="CHEBI:15378"/>
        <dbReference type="ChEBI" id="CHEBI:16526"/>
        <dbReference type="ChEBI" id="CHEBI:60052"/>
        <dbReference type="ChEBI" id="CHEBI:140497"/>
        <dbReference type="EC" id="4.1.1.111"/>
    </reaction>
</comment>
<evidence type="ECO:0000256" key="2">
    <source>
        <dbReference type="ARBA" id="ARBA00023444"/>
    </source>
</evidence>
<dbReference type="AlphaFoldDB" id="A0A1M5VZA5"/>
<feature type="domain" description="Siroheme decarboxylase NirL-like HTH" evidence="7">
    <location>
        <begin position="6"/>
        <end position="52"/>
    </location>
</feature>
<sequence length="159" mass="18533">MFSYLDKAIIRKLQEDLPLVPNPYEEIACELGITEEELLDRIKELKDRGVIRRFGASLNHRNVGIKGNGMVVWVVPEKEIKRVSKIMVSFSEVTHCYERPTYPNWPYNVFTMIHGEDKKTCEKIVERISEASGIKTYSILYSTEELKKSSMKYFAEEHI</sequence>
<comment type="similarity">
    <text evidence="3">Belongs to the Ahb/Nir family.</text>
</comment>
<dbReference type="PANTHER" id="PTHR43413">
    <property type="entry name" value="TRANSCRIPTIONAL REGULATOR, ASNC FAMILY"/>
    <property type="match status" value="1"/>
</dbReference>
<dbReference type="EC" id="4.1.1.111" evidence="4"/>
<gene>
    <name evidence="8" type="ORF">SAMN02745941_00858</name>
</gene>
<evidence type="ECO:0000256" key="1">
    <source>
        <dbReference type="ARBA" id="ARBA00023239"/>
    </source>
</evidence>
<dbReference type="Pfam" id="PF17805">
    <property type="entry name" value="AsnC_trans_reg2"/>
    <property type="match status" value="1"/>
</dbReference>
<evidence type="ECO:0000256" key="5">
    <source>
        <dbReference type="ARBA" id="ARBA00048470"/>
    </source>
</evidence>
<dbReference type="Proteomes" id="UP000184241">
    <property type="component" value="Unassembled WGS sequence"/>
</dbReference>
<evidence type="ECO:0000259" key="7">
    <source>
        <dbReference type="Pfam" id="PF22451"/>
    </source>
</evidence>
<protein>
    <recommendedName>
        <fullName evidence="4">siroheme decarboxylase</fullName>
        <ecNumber evidence="4">4.1.1.111</ecNumber>
    </recommendedName>
</protein>
<organism evidence="8 9">
    <name type="scientific">Clostridium intestinale DSM 6191</name>
    <dbReference type="NCBI Taxonomy" id="1121320"/>
    <lineage>
        <taxon>Bacteria</taxon>
        <taxon>Bacillati</taxon>
        <taxon>Bacillota</taxon>
        <taxon>Clostridia</taxon>
        <taxon>Eubacteriales</taxon>
        <taxon>Clostridiaceae</taxon>
        <taxon>Clostridium</taxon>
    </lineage>
</organism>
<evidence type="ECO:0000313" key="8">
    <source>
        <dbReference type="EMBL" id="SHH80585.1"/>
    </source>
</evidence>
<feature type="domain" description="Siroheme decarboxylase AsnC-like ligand binding" evidence="6">
    <location>
        <begin position="63"/>
        <end position="147"/>
    </location>
</feature>
<dbReference type="GO" id="GO:0016829">
    <property type="term" value="F:lyase activity"/>
    <property type="evidence" value="ECO:0007669"/>
    <property type="project" value="UniProtKB-KW"/>
</dbReference>
<dbReference type="InterPro" id="IPR040523">
    <property type="entry name" value="AsnC_trans_reg2"/>
</dbReference>
<dbReference type="PROSITE" id="PS00519">
    <property type="entry name" value="HTH_ASNC_1"/>
    <property type="match status" value="1"/>
</dbReference>
<dbReference type="RefSeq" id="WP_073017067.1">
    <property type="nucleotide sequence ID" value="NZ_FQXU01000004.1"/>
</dbReference>
<evidence type="ECO:0000313" key="9">
    <source>
        <dbReference type="Proteomes" id="UP000184241"/>
    </source>
</evidence>
<evidence type="ECO:0000256" key="3">
    <source>
        <dbReference type="ARBA" id="ARBA00023457"/>
    </source>
</evidence>
<keyword evidence="8" id="KW-0238">DNA-binding</keyword>
<dbReference type="EMBL" id="FQXU01000004">
    <property type="protein sequence ID" value="SHH80585.1"/>
    <property type="molecule type" value="Genomic_DNA"/>
</dbReference>
<dbReference type="InterPro" id="IPR053953">
    <property type="entry name" value="NirdL-like_HTH"/>
</dbReference>
<evidence type="ECO:0000256" key="4">
    <source>
        <dbReference type="ARBA" id="ARBA00023471"/>
    </source>
</evidence>
<reference evidence="8 9" key="1">
    <citation type="submission" date="2016-11" db="EMBL/GenBank/DDBJ databases">
        <authorList>
            <person name="Jaros S."/>
            <person name="Januszkiewicz K."/>
            <person name="Wedrychowicz H."/>
        </authorList>
    </citation>
    <scope>NUCLEOTIDE SEQUENCE [LARGE SCALE GENOMIC DNA]</scope>
    <source>
        <strain evidence="8 9">DSM 6191</strain>
    </source>
</reference>
<dbReference type="InterPro" id="IPR019885">
    <property type="entry name" value="Tscrpt_reg_HTH_AsnC-type_CS"/>
</dbReference>
<dbReference type="Gene3D" id="3.30.70.3460">
    <property type="match status" value="1"/>
</dbReference>
<evidence type="ECO:0000259" key="6">
    <source>
        <dbReference type="Pfam" id="PF17805"/>
    </source>
</evidence>
<proteinExistence type="inferred from homology"/>
<accession>A0A1M5VZA5</accession>
<dbReference type="Pfam" id="PF22451">
    <property type="entry name" value="NirdL-like_HTH"/>
    <property type="match status" value="1"/>
</dbReference>
<dbReference type="SUPFAM" id="SSF46785">
    <property type="entry name" value="Winged helix' DNA-binding domain"/>
    <property type="match status" value="1"/>
</dbReference>
<comment type="pathway">
    <text evidence="2">Porphyrin-containing compound metabolism.</text>
</comment>
<dbReference type="GO" id="GO:0003677">
    <property type="term" value="F:DNA binding"/>
    <property type="evidence" value="ECO:0007669"/>
    <property type="project" value="UniProtKB-KW"/>
</dbReference>
<name>A0A1M5VZA5_9CLOT</name>
<dbReference type="PANTHER" id="PTHR43413:SF1">
    <property type="entry name" value="SIROHEME DECARBOXYLASE NIRL SUBUNIT"/>
    <property type="match status" value="1"/>
</dbReference>
<dbReference type="InterPro" id="IPR050684">
    <property type="entry name" value="HTH-Siroheme_Decarb"/>
</dbReference>
<keyword evidence="1" id="KW-0456">Lyase</keyword>